<dbReference type="GeneID" id="8442418"/>
<dbReference type="GO" id="GO:0071035">
    <property type="term" value="P:nuclear polyadenylation-dependent rRNA catabolic process"/>
    <property type="evidence" value="ECO:0007669"/>
    <property type="project" value="EnsemblFungi"/>
</dbReference>
<dbReference type="GO" id="GO:0000467">
    <property type="term" value="P:exonucleolytic trimming to generate mature 3'-end of 5.8S rRNA from tricistronic rRNA transcript (SSU-rRNA, 5.8S rRNA, LSU-rRNA)"/>
    <property type="evidence" value="ECO:0007669"/>
    <property type="project" value="EnsemblFungi"/>
</dbReference>
<dbReference type="InterPro" id="IPR036397">
    <property type="entry name" value="RNaseH_sf"/>
</dbReference>
<dbReference type="InterPro" id="IPR045092">
    <property type="entry name" value="Rrp6-like"/>
</dbReference>
<dbReference type="GO" id="GO:0071042">
    <property type="term" value="P:nuclear polyadenylation-dependent mRNA catabolic process"/>
    <property type="evidence" value="ECO:0007669"/>
    <property type="project" value="EnsemblFungi"/>
</dbReference>
<dbReference type="GO" id="GO:0071040">
    <property type="term" value="P:nuclear polyadenylation-dependent antisense transcript catabolic process"/>
    <property type="evidence" value="ECO:0007669"/>
    <property type="project" value="EnsemblFungi"/>
</dbReference>
<evidence type="ECO:0000259" key="8">
    <source>
        <dbReference type="SMART" id="SM00474"/>
    </source>
</evidence>
<dbReference type="InterPro" id="IPR049559">
    <property type="entry name" value="Rrp6p-like_exo"/>
</dbReference>
<dbReference type="GO" id="GO:0034476">
    <property type="term" value="P:U5 snRNA 3'-end processing"/>
    <property type="evidence" value="ECO:0007669"/>
    <property type="project" value="EnsemblFungi"/>
</dbReference>
<evidence type="ECO:0000256" key="2">
    <source>
        <dbReference type="ARBA" id="ARBA00022722"/>
    </source>
</evidence>
<keyword evidence="5" id="KW-0269">Exonuclease</keyword>
<evidence type="ECO:0000256" key="1">
    <source>
        <dbReference type="ARBA" id="ARBA00022552"/>
    </source>
</evidence>
<dbReference type="GO" id="GO:0042134">
    <property type="term" value="F:rRNA primary transcript binding"/>
    <property type="evidence" value="ECO:0007669"/>
    <property type="project" value="EnsemblFungi"/>
</dbReference>
<dbReference type="GO" id="GO:0000175">
    <property type="term" value="F:3'-5'-RNA exonuclease activity"/>
    <property type="evidence" value="ECO:0007669"/>
    <property type="project" value="EnsemblFungi"/>
</dbReference>
<dbReference type="STRING" id="336963.C4JWD7"/>
<keyword evidence="10" id="KW-1185">Reference proteome</keyword>
<dbReference type="InterPro" id="IPR002562">
    <property type="entry name" value="3'-5'_exonuclease_dom"/>
</dbReference>
<evidence type="ECO:0000256" key="4">
    <source>
        <dbReference type="ARBA" id="ARBA00022835"/>
    </source>
</evidence>
<dbReference type="GO" id="GO:0071037">
    <property type="term" value="P:nuclear polyadenylation-dependent snRNA catabolic process"/>
    <property type="evidence" value="ECO:0007669"/>
    <property type="project" value="EnsemblFungi"/>
</dbReference>
<dbReference type="GO" id="GO:1990251">
    <property type="term" value="C:nuclear exosome focus"/>
    <property type="evidence" value="ECO:0007669"/>
    <property type="project" value="EnsemblFungi"/>
</dbReference>
<dbReference type="OMA" id="LEYKFLH"/>
<dbReference type="GO" id="GO:0034475">
    <property type="term" value="P:U4 snRNA 3'-end processing"/>
    <property type="evidence" value="ECO:0007669"/>
    <property type="project" value="EnsemblFungi"/>
</dbReference>
<dbReference type="GO" id="GO:0071920">
    <property type="term" value="C:cleavage body"/>
    <property type="evidence" value="ECO:0007669"/>
    <property type="project" value="EnsemblFungi"/>
</dbReference>
<dbReference type="GO" id="GO:0032204">
    <property type="term" value="P:regulation of telomere maintenance"/>
    <property type="evidence" value="ECO:0007669"/>
    <property type="project" value="EnsemblFungi"/>
</dbReference>
<keyword evidence="4" id="KW-0271">Exosome</keyword>
<dbReference type="GO" id="GO:0140746">
    <property type="term" value="P:siRNA catabolic process"/>
    <property type="evidence" value="ECO:0007669"/>
    <property type="project" value="EnsemblFungi"/>
</dbReference>
<organism evidence="9 10">
    <name type="scientific">Uncinocarpus reesii (strain UAMH 1704)</name>
    <dbReference type="NCBI Taxonomy" id="336963"/>
    <lineage>
        <taxon>Eukaryota</taxon>
        <taxon>Fungi</taxon>
        <taxon>Dikarya</taxon>
        <taxon>Ascomycota</taxon>
        <taxon>Pezizomycotina</taxon>
        <taxon>Eurotiomycetes</taxon>
        <taxon>Eurotiomycetidae</taxon>
        <taxon>Onygenales</taxon>
        <taxon>Onygenaceae</taxon>
        <taxon>Uncinocarpus</taxon>
    </lineage>
</organism>
<dbReference type="OrthoDB" id="2250022at2759"/>
<dbReference type="GO" id="GO:0000973">
    <property type="term" value="P:post-transcriptional tethering of RNA polymerase II gene DNA at nuclear periphery"/>
    <property type="evidence" value="ECO:0007669"/>
    <property type="project" value="EnsemblFungi"/>
</dbReference>
<dbReference type="GO" id="GO:0071039">
    <property type="term" value="P:nuclear polyadenylation-dependent CUT catabolic process"/>
    <property type="evidence" value="ECO:0007669"/>
    <property type="project" value="EnsemblFungi"/>
</dbReference>
<dbReference type="GO" id="GO:0000176">
    <property type="term" value="C:nuclear exosome (RNase complex)"/>
    <property type="evidence" value="ECO:0007669"/>
    <property type="project" value="EnsemblFungi"/>
</dbReference>
<name>C4JWD7_UNCRE</name>
<protein>
    <recommendedName>
        <fullName evidence="8">3'-5' exonuclease domain-containing protein</fullName>
    </recommendedName>
</protein>
<dbReference type="GO" id="GO:0033621">
    <property type="term" value="P:nuclear mRNA surveillance of meiosis-specific transcripts"/>
    <property type="evidence" value="ECO:0007669"/>
    <property type="project" value="EnsemblFungi"/>
</dbReference>
<dbReference type="Gene3D" id="3.30.420.10">
    <property type="entry name" value="Ribonuclease H-like superfamily/Ribonuclease H"/>
    <property type="match status" value="1"/>
</dbReference>
<evidence type="ECO:0000256" key="6">
    <source>
        <dbReference type="ARBA" id="ARBA00043957"/>
    </source>
</evidence>
<evidence type="ECO:0000313" key="10">
    <source>
        <dbReference type="Proteomes" id="UP000002058"/>
    </source>
</evidence>
<evidence type="ECO:0000256" key="5">
    <source>
        <dbReference type="ARBA" id="ARBA00022839"/>
    </source>
</evidence>
<keyword evidence="3" id="KW-0378">Hydrolase</keyword>
<dbReference type="eggNOG" id="KOG2206">
    <property type="taxonomic scope" value="Eukaryota"/>
</dbReference>
<dbReference type="InParanoid" id="C4JWD7"/>
<dbReference type="Pfam" id="PF01612">
    <property type="entry name" value="DNA_pol_A_exo1"/>
    <property type="match status" value="1"/>
</dbReference>
<dbReference type="FunCoup" id="C4JWD7">
    <property type="interactions" value="877"/>
</dbReference>
<dbReference type="GO" id="GO:0071051">
    <property type="term" value="P:poly(A)-dependent snoRNA 3'-end processing"/>
    <property type="evidence" value="ECO:0007669"/>
    <property type="project" value="EnsemblFungi"/>
</dbReference>
<evidence type="ECO:0000256" key="3">
    <source>
        <dbReference type="ARBA" id="ARBA00022801"/>
    </source>
</evidence>
<dbReference type="GO" id="GO:0071036">
    <property type="term" value="P:nuclear polyadenylation-dependent snoRNA catabolic process"/>
    <property type="evidence" value="ECO:0007669"/>
    <property type="project" value="EnsemblFungi"/>
</dbReference>
<dbReference type="GO" id="GO:0005730">
    <property type="term" value="C:nucleolus"/>
    <property type="evidence" value="ECO:0007669"/>
    <property type="project" value="EnsemblFungi"/>
</dbReference>
<dbReference type="PANTHER" id="PTHR12124:SF47">
    <property type="entry name" value="EXOSOME COMPONENT 10"/>
    <property type="match status" value="1"/>
</dbReference>
<dbReference type="AlphaFoldDB" id="C4JWD7"/>
<dbReference type="EMBL" id="CH476618">
    <property type="protein sequence ID" value="EEP82014.1"/>
    <property type="molecule type" value="Genomic_DNA"/>
</dbReference>
<dbReference type="GO" id="GO:0071044">
    <property type="term" value="P:histone mRNA catabolic process"/>
    <property type="evidence" value="ECO:0007669"/>
    <property type="project" value="EnsemblFungi"/>
</dbReference>
<dbReference type="SUPFAM" id="SSF53098">
    <property type="entry name" value="Ribonuclease H-like"/>
    <property type="match status" value="1"/>
</dbReference>
<reference evidence="10" key="1">
    <citation type="journal article" date="2009" name="Genome Res.">
        <title>Comparative genomic analyses of the human fungal pathogens Coccidioides and their relatives.</title>
        <authorList>
            <person name="Sharpton T.J."/>
            <person name="Stajich J.E."/>
            <person name="Rounsley S.D."/>
            <person name="Gardner M.J."/>
            <person name="Wortman J.R."/>
            <person name="Jordar V.S."/>
            <person name="Maiti R."/>
            <person name="Kodira C.D."/>
            <person name="Neafsey D.E."/>
            <person name="Zeng Q."/>
            <person name="Hung C.-Y."/>
            <person name="McMahan C."/>
            <person name="Muszewska A."/>
            <person name="Grynberg M."/>
            <person name="Mandel M.A."/>
            <person name="Kellner E.M."/>
            <person name="Barker B.M."/>
            <person name="Galgiani J.N."/>
            <person name="Orbach M.J."/>
            <person name="Kirkland T.N."/>
            <person name="Cole G.T."/>
            <person name="Henn M.R."/>
            <person name="Birren B.W."/>
            <person name="Taylor J.W."/>
        </authorList>
    </citation>
    <scope>NUCLEOTIDE SEQUENCE [LARGE SCALE GENOMIC DNA]</scope>
    <source>
        <strain evidence="10">UAMH 1704</strain>
    </source>
</reference>
<dbReference type="SMART" id="SM00474">
    <property type="entry name" value="35EXOc"/>
    <property type="match status" value="1"/>
</dbReference>
<dbReference type="InterPro" id="IPR012588">
    <property type="entry name" value="Exosome-assoc_fac_Rrp6_N"/>
</dbReference>
<dbReference type="Pfam" id="PF08066">
    <property type="entry name" value="PMC2NT"/>
    <property type="match status" value="1"/>
</dbReference>
<dbReference type="HOGENOM" id="CLU_010129_0_1_1"/>
<evidence type="ECO:0000256" key="7">
    <source>
        <dbReference type="SAM" id="MobiDB-lite"/>
    </source>
</evidence>
<dbReference type="Proteomes" id="UP000002058">
    <property type="component" value="Unassembled WGS sequence"/>
</dbReference>
<dbReference type="GO" id="GO:0003727">
    <property type="term" value="F:single-stranded RNA binding"/>
    <property type="evidence" value="ECO:0007669"/>
    <property type="project" value="TreeGrafter"/>
</dbReference>
<feature type="domain" description="3'-5' exonuclease" evidence="8">
    <location>
        <begin position="227"/>
        <end position="396"/>
    </location>
</feature>
<feature type="compositionally biased region" description="Polar residues" evidence="7">
    <location>
        <begin position="597"/>
        <end position="608"/>
    </location>
</feature>
<dbReference type="GO" id="GO:1990342">
    <property type="term" value="C:heterochromatin island"/>
    <property type="evidence" value="ECO:0007669"/>
    <property type="project" value="EnsemblFungi"/>
</dbReference>
<dbReference type="KEGG" id="ure:UREG_06879"/>
<dbReference type="RefSeq" id="XP_002583912.1">
    <property type="nucleotide sequence ID" value="XM_002583866.1"/>
</dbReference>
<dbReference type="VEuPathDB" id="FungiDB:UREG_06879"/>
<proteinExistence type="inferred from homology"/>
<comment type="similarity">
    <text evidence="6">Belongs to the exosome component 10/RRP6 family.</text>
</comment>
<accession>C4JWD7</accession>
<dbReference type="CDD" id="cd06147">
    <property type="entry name" value="Rrp6p_like_exo"/>
    <property type="match status" value="1"/>
</dbReference>
<dbReference type="GO" id="GO:0140602">
    <property type="term" value="C:nucleolar peripheral inclusion body"/>
    <property type="evidence" value="ECO:0007669"/>
    <property type="project" value="EnsemblFungi"/>
</dbReference>
<dbReference type="GO" id="GO:0071038">
    <property type="term" value="P:TRAMP-dependent tRNA surveillance pathway"/>
    <property type="evidence" value="ECO:0007669"/>
    <property type="project" value="EnsemblFungi"/>
</dbReference>
<dbReference type="GO" id="GO:0034473">
    <property type="term" value="P:U1 snRNA 3'-end processing"/>
    <property type="evidence" value="ECO:0007669"/>
    <property type="project" value="EnsemblFungi"/>
</dbReference>
<evidence type="ECO:0000313" key="9">
    <source>
        <dbReference type="EMBL" id="EEP82014.1"/>
    </source>
</evidence>
<gene>
    <name evidence="9" type="ORF">UREG_06879</name>
</gene>
<feature type="region of interest" description="Disordered" evidence="7">
    <location>
        <begin position="533"/>
        <end position="635"/>
    </location>
</feature>
<keyword evidence="2" id="KW-0540">Nuclease</keyword>
<dbReference type="InterPro" id="IPR012337">
    <property type="entry name" value="RNaseH-like_sf"/>
</dbReference>
<sequence>MDISAEFTPFQERLTTALVQATKTTSQLLAEDIAFQRSINPSLSSSLDEQSSRFLTLTNSILRFATSSSDLNVATLEDEETVDENWRAVVDVIDELLEKADACLDEFTGVIKKLTPSQDERGQDFSKRASRSQFPSVYDFSSAKLPKPQLSFNNRPNNHDSSPFRPILRQKPHAIVSLPLSPDPAAGIGTEPSEHPYAHEIRNCRYPPSVYYKSEPQMYQPFESTSATFVNTMEGVQAMLKELKCAKEIGIDLEHHDTHSYYGLVCLMQISTRDKDWIVDTLLPWREELQILNEVFANPQIVKVLHGSSMDVIWLQRDLGLYLVGLFDTYHAAAALHYPKKSLKFLLDKFVNFQAEKKYQIADWRVRPLLPGMFDYARSDTHYLLYIYDHLRNELIERSTPGENLIDYVQENSKEEALQRYERPVYDTETGQGAGGCEIDRECGPDHLSLSSESTTLAHSELINASEYAPLATFDALALSLPLPSVPINVSDEPIKVEAGNGIMAAASGEGAASDSRNPPLTDQIFTVKQFGAPPKRKPAAESDATPVPSPQPNPPRLEVSSSMSSKKRKSASNEDTVPFDYASADSVLRGRPADEVQSTSRKPQFNPYTKALDAPQALRKAKKDMGGGKSFTFQ</sequence>
<dbReference type="PANTHER" id="PTHR12124">
    <property type="entry name" value="POLYMYOSITIS/SCLERODERMA AUTOANTIGEN-RELATED"/>
    <property type="match status" value="1"/>
</dbReference>
<dbReference type="FunFam" id="3.30.420.10:FF:000059">
    <property type="entry name" value="Exosome complex exonuclease Rrp6"/>
    <property type="match status" value="1"/>
</dbReference>
<keyword evidence="1" id="KW-0698">rRNA processing</keyword>